<evidence type="ECO:0000313" key="1">
    <source>
        <dbReference type="EMBL" id="MCL1107790.1"/>
    </source>
</evidence>
<dbReference type="RefSeq" id="WP_248972672.1">
    <property type="nucleotide sequence ID" value="NZ_JAKILJ010000094.1"/>
</dbReference>
<gene>
    <name evidence="1" type="ORF">L2749_21570</name>
</gene>
<proteinExistence type="predicted"/>
<dbReference type="AlphaFoldDB" id="A0A9X1Z8E8"/>
<name>A0A9X1Z8E8_9GAMM</name>
<keyword evidence="2" id="KW-1185">Reference proteome</keyword>
<reference evidence="1" key="1">
    <citation type="submission" date="2022-01" db="EMBL/GenBank/DDBJ databases">
        <title>Whole genome-based taxonomy of the Shewanellaceae.</title>
        <authorList>
            <person name="Martin-Rodriguez A.J."/>
        </authorList>
    </citation>
    <scope>NUCLEOTIDE SEQUENCE</scope>
    <source>
        <strain evidence="1">DSM 23803</strain>
    </source>
</reference>
<dbReference type="EMBL" id="JAKILJ010000094">
    <property type="protein sequence ID" value="MCL1107790.1"/>
    <property type="molecule type" value="Genomic_DNA"/>
</dbReference>
<evidence type="ECO:0000313" key="2">
    <source>
        <dbReference type="Proteomes" id="UP001139408"/>
    </source>
</evidence>
<protein>
    <submittedName>
        <fullName evidence="1">Uncharacterized protein</fullName>
    </submittedName>
</protein>
<organism evidence="1 2">
    <name type="scientific">Shewanella algicola</name>
    <dbReference type="NCBI Taxonomy" id="640633"/>
    <lineage>
        <taxon>Bacteria</taxon>
        <taxon>Pseudomonadati</taxon>
        <taxon>Pseudomonadota</taxon>
        <taxon>Gammaproteobacteria</taxon>
        <taxon>Alteromonadales</taxon>
        <taxon>Shewanellaceae</taxon>
        <taxon>Shewanella</taxon>
    </lineage>
</organism>
<accession>A0A9X1Z8E8</accession>
<comment type="caution">
    <text evidence="1">The sequence shown here is derived from an EMBL/GenBank/DDBJ whole genome shotgun (WGS) entry which is preliminary data.</text>
</comment>
<dbReference type="Proteomes" id="UP001139408">
    <property type="component" value="Unassembled WGS sequence"/>
</dbReference>
<sequence length="57" mass="6575">MVTIDSDNVSALYMSRAPNNVYFTRICLAKYLRDKGFPFDVKVSLLTRDRAEAFLLK</sequence>